<dbReference type="GeneID" id="111442451"/>
<dbReference type="KEGG" id="cmos:111442451"/>
<organism evidence="5 6">
    <name type="scientific">Cucurbita moschata</name>
    <name type="common">Winter crookneck squash</name>
    <name type="synonym">Cucurbita pepo var. moschata</name>
    <dbReference type="NCBI Taxonomy" id="3662"/>
    <lineage>
        <taxon>Eukaryota</taxon>
        <taxon>Viridiplantae</taxon>
        <taxon>Streptophyta</taxon>
        <taxon>Embryophyta</taxon>
        <taxon>Tracheophyta</taxon>
        <taxon>Spermatophyta</taxon>
        <taxon>Magnoliopsida</taxon>
        <taxon>eudicotyledons</taxon>
        <taxon>Gunneridae</taxon>
        <taxon>Pentapetalae</taxon>
        <taxon>rosids</taxon>
        <taxon>fabids</taxon>
        <taxon>Cucurbitales</taxon>
        <taxon>Cucurbitaceae</taxon>
        <taxon>Cucurbiteae</taxon>
        <taxon>Cucurbita</taxon>
    </lineage>
</organism>
<evidence type="ECO:0000313" key="6">
    <source>
        <dbReference type="RefSeq" id="XP_022935660.1"/>
    </source>
</evidence>
<evidence type="ECO:0000313" key="5">
    <source>
        <dbReference type="Proteomes" id="UP000504609"/>
    </source>
</evidence>
<dbReference type="PANTHER" id="PTHR31623">
    <property type="entry name" value="F21J9.9"/>
    <property type="match status" value="1"/>
</dbReference>
<dbReference type="AlphaFoldDB" id="A0A6J1FBA0"/>
<dbReference type="PANTHER" id="PTHR31623:SF122">
    <property type="entry name" value="HXXXD-TYPE ACYL-TRANSFERASE FAMILY PROTEIN"/>
    <property type="match status" value="1"/>
</dbReference>
<dbReference type="RefSeq" id="XP_022935660.1">
    <property type="nucleotide sequence ID" value="XM_023079892.1"/>
</dbReference>
<gene>
    <name evidence="6" type="primary">LOC111442451</name>
</gene>
<feature type="region of interest" description="Disordered" evidence="4">
    <location>
        <begin position="203"/>
        <end position="224"/>
    </location>
</feature>
<dbReference type="Proteomes" id="UP000504609">
    <property type="component" value="Unplaced"/>
</dbReference>
<comment type="similarity">
    <text evidence="1">Belongs to the plant acyltransferase family.</text>
</comment>
<accession>A0A6J1FBA0</accession>
<protein>
    <submittedName>
        <fullName evidence="6">Vinorine synthase-like isoform X1</fullName>
    </submittedName>
</protein>
<dbReference type="InterPro" id="IPR023213">
    <property type="entry name" value="CAT-like_dom_sf"/>
</dbReference>
<sequence>MELEIVSKETIKPLSSTPPDLTTLTLSWFDQHTPNVYTPLLYFYTNNNAVVSSSGCRGRLLKDSLSKALTFYYPFAGRLRDGGNFIDCNDMGATFVEAKLRCPMSEVMNTFDLNHDEILKLLCFEDIKGKVQTFDPLLSVQLTQFECGGEVMYVSLAHKVADLATFANFMNDWASIARSSGGIDPPVVCPLFHAASLFRPELDGGVDPSEGEGSGSKKREENVRSRRMVFEGSKIRALKAMVSKKVENPTRVQVLTAFIYKAIVSAKNALSGGLSREPTSILQFINLRSRVEPPLPGTLTGNIVSFFRASSTSAEQQREMELWSVVGDMKRNFEEFCRKLPRNYRDEEGSPALKSWIKESFETWMMDNDGRKYGCSSWCRFPLYEADFGWGTPIVNFCSVIALAVWAGQISQQHLMINLRQRVEPPLPRLIGNIISHCIALETTGEQREKEVWDIVGDIKINLKVYCEKFPSDYRDEEWGWLYKLHAKQSMERPKNEGDVAGDFM</sequence>
<name>A0A6J1FBA0_CUCMO</name>
<keyword evidence="2" id="KW-0808">Transferase</keyword>
<evidence type="ECO:0000256" key="3">
    <source>
        <dbReference type="ARBA" id="ARBA00023315"/>
    </source>
</evidence>
<dbReference type="Gene3D" id="3.30.559.10">
    <property type="entry name" value="Chloramphenicol acetyltransferase-like domain"/>
    <property type="match status" value="2"/>
</dbReference>
<dbReference type="GO" id="GO:0016746">
    <property type="term" value="F:acyltransferase activity"/>
    <property type="evidence" value="ECO:0007669"/>
    <property type="project" value="UniProtKB-KW"/>
</dbReference>
<evidence type="ECO:0000256" key="4">
    <source>
        <dbReference type="SAM" id="MobiDB-lite"/>
    </source>
</evidence>
<keyword evidence="5" id="KW-1185">Reference proteome</keyword>
<proteinExistence type="inferred from homology"/>
<keyword evidence="3" id="KW-0012">Acyltransferase</keyword>
<dbReference type="Pfam" id="PF02458">
    <property type="entry name" value="Transferase"/>
    <property type="match status" value="1"/>
</dbReference>
<evidence type="ECO:0000256" key="2">
    <source>
        <dbReference type="ARBA" id="ARBA00022679"/>
    </source>
</evidence>
<feature type="compositionally biased region" description="Basic and acidic residues" evidence="4">
    <location>
        <begin position="215"/>
        <end position="224"/>
    </location>
</feature>
<reference evidence="6" key="1">
    <citation type="submission" date="2025-08" db="UniProtKB">
        <authorList>
            <consortium name="RefSeq"/>
        </authorList>
    </citation>
    <scope>IDENTIFICATION</scope>
    <source>
        <tissue evidence="6">Young leaves</tissue>
    </source>
</reference>
<evidence type="ECO:0000256" key="1">
    <source>
        <dbReference type="ARBA" id="ARBA00009861"/>
    </source>
</evidence>